<feature type="transmembrane region" description="Helical" evidence="4">
    <location>
        <begin position="266"/>
        <end position="285"/>
    </location>
</feature>
<dbReference type="Pfam" id="PF07690">
    <property type="entry name" value="MFS_1"/>
    <property type="match status" value="1"/>
</dbReference>
<feature type="transmembrane region" description="Helical" evidence="4">
    <location>
        <begin position="20"/>
        <end position="46"/>
    </location>
</feature>
<dbReference type="SUPFAM" id="SSF103473">
    <property type="entry name" value="MFS general substrate transporter"/>
    <property type="match status" value="1"/>
</dbReference>
<evidence type="ECO:0000256" key="4">
    <source>
        <dbReference type="SAM" id="Phobius"/>
    </source>
</evidence>
<feature type="transmembrane region" description="Helical" evidence="4">
    <location>
        <begin position="317"/>
        <end position="340"/>
    </location>
</feature>
<keyword evidence="3 4" id="KW-0472">Membrane</keyword>
<dbReference type="Gene3D" id="1.20.1250.20">
    <property type="entry name" value="MFS general substrate transporter like domains"/>
    <property type="match status" value="1"/>
</dbReference>
<dbReference type="Proteomes" id="UP000308530">
    <property type="component" value="Chromosome"/>
</dbReference>
<evidence type="ECO:0000313" key="7">
    <source>
        <dbReference type="Proteomes" id="UP000308530"/>
    </source>
</evidence>
<keyword evidence="2 4" id="KW-1133">Transmembrane helix</keyword>
<dbReference type="InterPro" id="IPR020846">
    <property type="entry name" value="MFS_dom"/>
</dbReference>
<dbReference type="InterPro" id="IPR011701">
    <property type="entry name" value="MFS"/>
</dbReference>
<feature type="domain" description="Major facilitator superfamily (MFS) profile" evidence="5">
    <location>
        <begin position="221"/>
        <end position="409"/>
    </location>
</feature>
<feature type="transmembrane region" description="Helical" evidence="4">
    <location>
        <begin position="174"/>
        <end position="198"/>
    </location>
</feature>
<evidence type="ECO:0000256" key="1">
    <source>
        <dbReference type="ARBA" id="ARBA00022692"/>
    </source>
</evidence>
<evidence type="ECO:0000256" key="3">
    <source>
        <dbReference type="ARBA" id="ARBA00023136"/>
    </source>
</evidence>
<proteinExistence type="predicted"/>
<dbReference type="PROSITE" id="PS50850">
    <property type="entry name" value="MFS"/>
    <property type="match status" value="1"/>
</dbReference>
<organism evidence="6 7">
    <name type="scientific">Peteryoungia desertarenae</name>
    <dbReference type="NCBI Taxonomy" id="1813451"/>
    <lineage>
        <taxon>Bacteria</taxon>
        <taxon>Pseudomonadati</taxon>
        <taxon>Pseudomonadota</taxon>
        <taxon>Alphaproteobacteria</taxon>
        <taxon>Hyphomicrobiales</taxon>
        <taxon>Rhizobiaceae</taxon>
        <taxon>Peteryoungia</taxon>
    </lineage>
</organism>
<name>A0ABX6QP48_9HYPH</name>
<sequence>MDVAAAQGLDGQLATAKRNVYLLATAQAILGSAPPVAFALGGLAGFQMLGADKSLSTAPLTGFNIGIALGAVAVAIASRMLGRRESFMLGALTGATGSGLAAIALIRSDFWLFAFSLLLIGVAGGFTQKIRFAAADASPSFYKGKAISWILGAGIVSAILGPQLAIFLKDALAPITFAGAFIGLVPLMLSALVALFFLKLPETRRPKGSTPVATRPLREIIMTQRFMTGMLCGIGSYALMTFMMTGAPLAMVVGCGFSSDLATLGIQWHVIAMFAPSFFTGMLVSRFGAEKVVAAGLIILMACAVIAHMGVELWNFWAALILLGVGWNFGFIGATAIVASSYRPEEADKVQGFHDIVLFTTVALSSFSSGKIFTAFGWSFMNLVIWPVTILCLILVLLQMRASAAKAAA</sequence>
<feature type="transmembrane region" description="Helical" evidence="4">
    <location>
        <begin position="89"/>
        <end position="106"/>
    </location>
</feature>
<feature type="transmembrane region" description="Helical" evidence="4">
    <location>
        <begin position="352"/>
        <end position="369"/>
    </location>
</feature>
<evidence type="ECO:0000256" key="2">
    <source>
        <dbReference type="ARBA" id="ARBA00022989"/>
    </source>
</evidence>
<evidence type="ECO:0000313" key="6">
    <source>
        <dbReference type="EMBL" id="QLF70057.1"/>
    </source>
</evidence>
<keyword evidence="7" id="KW-1185">Reference proteome</keyword>
<dbReference type="PANTHER" id="PTHR23534">
    <property type="entry name" value="MFS PERMEASE"/>
    <property type="match status" value="1"/>
</dbReference>
<feature type="transmembrane region" description="Helical" evidence="4">
    <location>
        <begin position="226"/>
        <end position="246"/>
    </location>
</feature>
<feature type="transmembrane region" description="Helical" evidence="4">
    <location>
        <begin position="292"/>
        <end position="311"/>
    </location>
</feature>
<dbReference type="RefSeq" id="WP_138289081.1">
    <property type="nucleotide sequence ID" value="NZ_CP058350.1"/>
</dbReference>
<dbReference type="EMBL" id="CP058350">
    <property type="protein sequence ID" value="QLF70057.1"/>
    <property type="molecule type" value="Genomic_DNA"/>
</dbReference>
<accession>A0ABX6QP48</accession>
<keyword evidence="1 4" id="KW-0812">Transmembrane</keyword>
<feature type="transmembrane region" description="Helical" evidence="4">
    <location>
        <begin position="58"/>
        <end position="77"/>
    </location>
</feature>
<protein>
    <submittedName>
        <fullName evidence="6">MFS transporter</fullName>
    </submittedName>
</protein>
<feature type="transmembrane region" description="Helical" evidence="4">
    <location>
        <begin position="112"/>
        <end position="134"/>
    </location>
</feature>
<dbReference type="PANTHER" id="PTHR23534:SF1">
    <property type="entry name" value="MAJOR FACILITATOR SUPERFAMILY PROTEIN"/>
    <property type="match status" value="1"/>
</dbReference>
<reference evidence="6 7" key="1">
    <citation type="submission" date="2020-06" db="EMBL/GenBank/DDBJ databases">
        <title>Genome sequence of Rhizobium sp strain ADMK78.</title>
        <authorList>
            <person name="Rahi P."/>
        </authorList>
    </citation>
    <scope>NUCLEOTIDE SEQUENCE [LARGE SCALE GENOMIC DNA]</scope>
    <source>
        <strain evidence="6 7">ADMK78</strain>
    </source>
</reference>
<feature type="transmembrane region" description="Helical" evidence="4">
    <location>
        <begin position="146"/>
        <end position="168"/>
    </location>
</feature>
<evidence type="ECO:0000259" key="5">
    <source>
        <dbReference type="PROSITE" id="PS50850"/>
    </source>
</evidence>
<gene>
    <name evidence="6" type="ORF">FE840_011185</name>
</gene>
<feature type="transmembrane region" description="Helical" evidence="4">
    <location>
        <begin position="375"/>
        <end position="398"/>
    </location>
</feature>
<dbReference type="InterPro" id="IPR036259">
    <property type="entry name" value="MFS_trans_sf"/>
</dbReference>